<evidence type="ECO:0000256" key="5">
    <source>
        <dbReference type="SAM" id="Phobius"/>
    </source>
</evidence>
<protein>
    <recommendedName>
        <fullName evidence="9">LRRCT domain-containing protein</fullName>
    </recommendedName>
</protein>
<dbReference type="InterPro" id="IPR032675">
    <property type="entry name" value="LRR_dom_sf"/>
</dbReference>
<dbReference type="Proteomes" id="UP001307889">
    <property type="component" value="Chromosome 3"/>
</dbReference>
<evidence type="ECO:0000256" key="2">
    <source>
        <dbReference type="ARBA" id="ARBA00022729"/>
    </source>
</evidence>
<organism evidence="7 8">
    <name type="scientific">Nesidiocoris tenuis</name>
    <dbReference type="NCBI Taxonomy" id="355587"/>
    <lineage>
        <taxon>Eukaryota</taxon>
        <taxon>Metazoa</taxon>
        <taxon>Ecdysozoa</taxon>
        <taxon>Arthropoda</taxon>
        <taxon>Hexapoda</taxon>
        <taxon>Insecta</taxon>
        <taxon>Pterygota</taxon>
        <taxon>Neoptera</taxon>
        <taxon>Paraneoptera</taxon>
        <taxon>Hemiptera</taxon>
        <taxon>Heteroptera</taxon>
        <taxon>Panheteroptera</taxon>
        <taxon>Cimicomorpha</taxon>
        <taxon>Miridae</taxon>
        <taxon>Dicyphina</taxon>
        <taxon>Nesidiocoris</taxon>
    </lineage>
</organism>
<evidence type="ECO:0000313" key="7">
    <source>
        <dbReference type="EMBL" id="BES92527.1"/>
    </source>
</evidence>
<dbReference type="SMART" id="SM00369">
    <property type="entry name" value="LRR_TYP"/>
    <property type="match status" value="4"/>
</dbReference>
<feature type="compositionally biased region" description="Low complexity" evidence="4">
    <location>
        <begin position="665"/>
        <end position="674"/>
    </location>
</feature>
<dbReference type="PROSITE" id="PS51257">
    <property type="entry name" value="PROKAR_LIPOPROTEIN"/>
    <property type="match status" value="1"/>
</dbReference>
<dbReference type="SUPFAM" id="SSF52058">
    <property type="entry name" value="L domain-like"/>
    <property type="match status" value="1"/>
</dbReference>
<feature type="compositionally biased region" description="Low complexity" evidence="4">
    <location>
        <begin position="742"/>
        <end position="850"/>
    </location>
</feature>
<dbReference type="Pfam" id="PF13855">
    <property type="entry name" value="LRR_8"/>
    <property type="match status" value="1"/>
</dbReference>
<keyword evidence="8" id="KW-1185">Reference proteome</keyword>
<dbReference type="PANTHER" id="PTHR24369:SF210">
    <property type="entry name" value="CHAOPTIN-RELATED"/>
    <property type="match status" value="1"/>
</dbReference>
<feature type="compositionally biased region" description="Polar residues" evidence="4">
    <location>
        <begin position="634"/>
        <end position="647"/>
    </location>
</feature>
<feature type="compositionally biased region" description="Low complexity" evidence="4">
    <location>
        <begin position="865"/>
        <end position="881"/>
    </location>
</feature>
<keyword evidence="3" id="KW-0677">Repeat</keyword>
<evidence type="ECO:0000313" key="8">
    <source>
        <dbReference type="Proteomes" id="UP001307889"/>
    </source>
</evidence>
<accession>A0ABN7AQ54</accession>
<dbReference type="InterPro" id="IPR050541">
    <property type="entry name" value="LRR_TM_domain-containing"/>
</dbReference>
<evidence type="ECO:0000256" key="3">
    <source>
        <dbReference type="ARBA" id="ARBA00022737"/>
    </source>
</evidence>
<keyword evidence="1" id="KW-0433">Leucine-rich repeat</keyword>
<feature type="compositionally biased region" description="Polar residues" evidence="4">
    <location>
        <begin position="491"/>
        <end position="525"/>
    </location>
</feature>
<keyword evidence="5" id="KW-1133">Transmembrane helix</keyword>
<feature type="signal peptide" evidence="6">
    <location>
        <begin position="1"/>
        <end position="28"/>
    </location>
</feature>
<keyword evidence="5" id="KW-0472">Membrane</keyword>
<keyword evidence="2 6" id="KW-0732">Signal</keyword>
<dbReference type="PANTHER" id="PTHR24369">
    <property type="entry name" value="ANTIGEN BSP, PUTATIVE-RELATED"/>
    <property type="match status" value="1"/>
</dbReference>
<feature type="compositionally biased region" description="Basic and acidic residues" evidence="4">
    <location>
        <begin position="409"/>
        <end position="429"/>
    </location>
</feature>
<evidence type="ECO:0000256" key="6">
    <source>
        <dbReference type="SAM" id="SignalP"/>
    </source>
</evidence>
<feature type="compositionally biased region" description="Basic and acidic residues" evidence="4">
    <location>
        <begin position="440"/>
        <end position="459"/>
    </location>
</feature>
<evidence type="ECO:0000256" key="1">
    <source>
        <dbReference type="ARBA" id="ARBA00022614"/>
    </source>
</evidence>
<reference evidence="7 8" key="1">
    <citation type="submission" date="2023-09" db="EMBL/GenBank/DDBJ databases">
        <title>Nesidiocoris tenuis whole genome shotgun sequence.</title>
        <authorList>
            <person name="Shibata T."/>
            <person name="Shimoda M."/>
            <person name="Kobayashi T."/>
            <person name="Uehara T."/>
        </authorList>
    </citation>
    <scope>NUCLEOTIDE SEQUENCE [LARGE SCALE GENOMIC DNA]</scope>
    <source>
        <strain evidence="7 8">Japan</strain>
    </source>
</reference>
<feature type="compositionally biased region" description="Polar residues" evidence="4">
    <location>
        <begin position="397"/>
        <end position="406"/>
    </location>
</feature>
<feature type="compositionally biased region" description="Polar residues" evidence="4">
    <location>
        <begin position="358"/>
        <end position="388"/>
    </location>
</feature>
<sequence>MGYENRSDTSARMWQAVLLSWWLFGTLASCCPQYCRCFTDDDGYKVANCSKSGIISSDPAPTIDVLNFKNQVRGTQTKLEARIFKNFRGVKYLNLRNTSISQLPTDVFYGLSHVSRLDLSYNKIKHLNGVVFKGLPNLRYLSLRGNFLSISPLEVIVSETLQDLDMGFCSITNLPLYTFSSAPNIRQLILDGNFIQTIEYNVLPKGLTYLNLANNNIVKPPINVFNSLRRLIRLDISNNPINCSCSLLVFQDTLSGRAGMLENGVRCNNPSHLFGREISTVNENQLCRDDYMNREGLNGFVHLRTKKSHRHNNNQYNVQSDDQFMGDESYGQREAAEVMFTNDETNQMGTHMEARIQGSVSPNTYSETSADNKVTQNSEDIPTETQVSGAADDDQNGYPTSGNANEADQENHLTTKEDNPDRELLEDGHQSTGTENASVEEEHSTKLEEISETGGKSETEDNLVSPQTGGNHGSSNDESSSINNNINTISFDASSSSNDPTNSLHGSEPATQYTTNTDGMSSQSELTHDEPSLSPATMLMGNDHEERNSTASNTPDDDVDVLDLLSSQHENLSHLELEDDPFTTTEYSPSKEEDVIPSSPTEPSDYNYDAHHDYGTGDPATSSENSDDSPKPTEVTNDSASPSSTPETDIDDEGSGDYADRESTSSESNASPSSTVKFMEEQEPETESSSLRTVSDDLGDISTTDSLNPDAVSSSSTEAEIPTTYPPSSSTTDESSYLDQQTTEPTLVSSETPSTETSSPSSESSSSEPTATEIFAFETSSEPSSSSTPSESPTTSEQASTEQATVPSVSSSSPEPSSTQSETSTEASSSTAAISWELSSTIEPSSSTESSSKRGFWWDSEEELSSPSSSPSTVEPVQSSSKASVYKKPKMIEFTTERSTTEASEVEVWTKLVDGAHNENIVVDKNREEDEKTALISGVTYIIIGLLLALVLILLTVVACRRKSPTKVRLPVDPETAAGTEMQDMLLPKASSGNGVKVGRPNTYTNGSAAPITNGKPKLENVLIQDPEETVPVLLADPEQEPEPPEPEIAWDDKPEPIEAVTARLTMLARPQTPIFIQKPPA</sequence>
<evidence type="ECO:0000256" key="4">
    <source>
        <dbReference type="SAM" id="MobiDB-lite"/>
    </source>
</evidence>
<feature type="compositionally biased region" description="Low complexity" evidence="4">
    <location>
        <begin position="722"/>
        <end position="735"/>
    </location>
</feature>
<gene>
    <name evidence="7" type="ORF">NTJ_05336</name>
</gene>
<name>A0ABN7AQ54_9HEMI</name>
<evidence type="ECO:0008006" key="9">
    <source>
        <dbReference type="Google" id="ProtNLM"/>
    </source>
</evidence>
<dbReference type="Gene3D" id="3.80.10.10">
    <property type="entry name" value="Ribonuclease Inhibitor"/>
    <property type="match status" value="2"/>
</dbReference>
<feature type="chain" id="PRO_5045509403" description="LRRCT domain-containing protein" evidence="6">
    <location>
        <begin position="29"/>
        <end position="1082"/>
    </location>
</feature>
<feature type="compositionally biased region" description="Low complexity" evidence="4">
    <location>
        <begin position="473"/>
        <end position="490"/>
    </location>
</feature>
<proteinExistence type="predicted"/>
<keyword evidence="5" id="KW-0812">Transmembrane</keyword>
<feature type="transmembrane region" description="Helical" evidence="5">
    <location>
        <begin position="935"/>
        <end position="960"/>
    </location>
</feature>
<dbReference type="EMBL" id="AP028911">
    <property type="protein sequence ID" value="BES92527.1"/>
    <property type="molecule type" value="Genomic_DNA"/>
</dbReference>
<feature type="compositionally biased region" description="Polar residues" evidence="4">
    <location>
        <begin position="701"/>
        <end position="718"/>
    </location>
</feature>
<dbReference type="InterPro" id="IPR003591">
    <property type="entry name" value="Leu-rich_rpt_typical-subtyp"/>
</dbReference>
<feature type="region of interest" description="Disordered" evidence="4">
    <location>
        <begin position="357"/>
        <end position="882"/>
    </location>
</feature>
<dbReference type="InterPro" id="IPR001611">
    <property type="entry name" value="Leu-rich_rpt"/>
</dbReference>